<accession>A0A2T4DV25</accession>
<feature type="signal peptide" evidence="2">
    <location>
        <begin position="1"/>
        <end position="24"/>
    </location>
</feature>
<dbReference type="SUPFAM" id="SSF69318">
    <property type="entry name" value="Integrin alpha N-terminal domain"/>
    <property type="match status" value="3"/>
</dbReference>
<dbReference type="PANTHER" id="PTHR16026">
    <property type="entry name" value="CARTILAGE ACIDIC PROTEIN 1"/>
    <property type="match status" value="1"/>
</dbReference>
<dbReference type="Pfam" id="PF13517">
    <property type="entry name" value="FG-GAP_3"/>
    <property type="match status" value="4"/>
</dbReference>
<dbReference type="PROSITE" id="PS51257">
    <property type="entry name" value="PROKAR_LIPOPROTEIN"/>
    <property type="match status" value="1"/>
</dbReference>
<comment type="caution">
    <text evidence="4">The sequence shown here is derived from an EMBL/GenBank/DDBJ whole genome shotgun (WGS) entry which is preliminary data.</text>
</comment>
<evidence type="ECO:0000313" key="5">
    <source>
        <dbReference type="Proteomes" id="UP000240608"/>
    </source>
</evidence>
<gene>
    <name evidence="4" type="ORF">C9994_01755</name>
</gene>
<dbReference type="Proteomes" id="UP000240608">
    <property type="component" value="Unassembled WGS sequence"/>
</dbReference>
<name>A0A2T4DV25_9BACT</name>
<dbReference type="EMBL" id="PYVU01000008">
    <property type="protein sequence ID" value="PTB97657.1"/>
    <property type="molecule type" value="Genomic_DNA"/>
</dbReference>
<dbReference type="AlphaFoldDB" id="A0A2T4DV25"/>
<organism evidence="4 5">
    <name type="scientific">Marivirga lumbricoides</name>
    <dbReference type="NCBI Taxonomy" id="1046115"/>
    <lineage>
        <taxon>Bacteria</taxon>
        <taxon>Pseudomonadati</taxon>
        <taxon>Bacteroidota</taxon>
        <taxon>Cytophagia</taxon>
        <taxon>Cytophagales</taxon>
        <taxon>Marivirgaceae</taxon>
        <taxon>Marivirga</taxon>
    </lineage>
</organism>
<dbReference type="Pfam" id="PF07593">
    <property type="entry name" value="UnbV_ASPIC"/>
    <property type="match status" value="1"/>
</dbReference>
<evidence type="ECO:0000256" key="1">
    <source>
        <dbReference type="ARBA" id="ARBA00022729"/>
    </source>
</evidence>
<dbReference type="Gene3D" id="2.130.10.130">
    <property type="entry name" value="Integrin alpha, N-terminal"/>
    <property type="match status" value="3"/>
</dbReference>
<feature type="domain" description="ASPIC/UnbV" evidence="3">
    <location>
        <begin position="540"/>
        <end position="607"/>
    </location>
</feature>
<dbReference type="InterPro" id="IPR013517">
    <property type="entry name" value="FG-GAP"/>
</dbReference>
<protein>
    <submittedName>
        <fullName evidence="4">RNA-binding protein</fullName>
    </submittedName>
</protein>
<proteinExistence type="predicted"/>
<evidence type="ECO:0000256" key="2">
    <source>
        <dbReference type="SAM" id="SignalP"/>
    </source>
</evidence>
<dbReference type="PANTHER" id="PTHR16026:SF0">
    <property type="entry name" value="CARTILAGE ACIDIC PROTEIN 1"/>
    <property type="match status" value="1"/>
</dbReference>
<dbReference type="InterPro" id="IPR027039">
    <property type="entry name" value="Crtac1"/>
</dbReference>
<sequence length="1120" mass="125170">MKFTNLFIFSVLLIPIISSCSSQEENTIELEENIPTTFQLLEASQTGVDFINSVENKDKFNLFTYRNFYNGGGVGIIDINNDGLNDIVFTGNQVSNKLYLNKGNFQFEDITETSGFNISNNWSTGVAIVDINQDGFQDIYICNAGYTEGISQENQLFINNGNNTFTEKAAQYGLNEAGYTTHAAFFDYDADGDLDVYILNNSFIPVNTLNYANKRELYAEDWDVKDFVKGGGDKLLRNDHGKYVDVSKEAGIYGSLIGFGLGVTVGDVNNDNLPDIFVANDFFERDYLYINNGDGTFTESVKDWMKHLSLASMGADMADINNDGYPEIFTTEMLPETDALIKQKLQFENYNIYQLKLERDFYHQYMQNTLQLNNQNGSFSEIAWYADVAQSDWSWGALIFDGDMDGYKDIFVCNGVYQDVTDADFMDFFANEVVQKMVLTGTKEKMESVLEKIPSNPQPNKYFKNTGNLQFIAVEEKMGLGQQSFSNGAAYADLDNDGDLDLVVNNLNQPSFIYKNNSAEDGNNHFLTVDLSFQTPNIDAIGSQVTLYAEQQKFYQQLIPTRGFQSSIDYRLNFGLGSISELDSMVLIWPNNRKSVIKNIPLDSILTIRYADVEKEALELQVITPDLIQAKSPLLVEKNNNFVAHKENNYVDYYNEGLVIKMLSREGQIHEVVDLNSDGLEDIILGGAKGQTTSLYFQKSDGNFDMRVLEGSDRYEDTAIHTFDANGDGLKDIFVGSGGNHATAGDKDFVDRLYINQSNKTFEVSSNALGENTFNTSVALSFDYDEDGDLDLFIGSRSIPQNYGSNPKAFLFENDGMGNFTDMTLRRARELDDLGMITDAVLVNLVGDEKQELVIIGEWMGIEIFAIEGKQLKRFETGLSGKKGWWNVVEARDLNHDGLADLILGNRGENFFFGGSVEAPTKLWLYDFDGNGDTEKIITQSIEGKDKPVASKKDLTAQVPSLRKQNLKFSDYAKKSIQDLFPQELIKKAIVKEANLFSSVVAINSGKGNFEIIKLPAEAQFSSIHAVYSSDFNKDGEVDLFLAGNDSFFIPQFSKLDANEGLLLLGEGNGEFTTTAQTKIGTKLSGDVKQISEITIQGEKHLLVTINNQKARLFKVAENL</sequence>
<dbReference type="InterPro" id="IPR011519">
    <property type="entry name" value="UnbV_ASPIC"/>
</dbReference>
<evidence type="ECO:0000259" key="3">
    <source>
        <dbReference type="Pfam" id="PF07593"/>
    </source>
</evidence>
<evidence type="ECO:0000313" key="4">
    <source>
        <dbReference type="EMBL" id="PTB97657.1"/>
    </source>
</evidence>
<reference evidence="4 5" key="1">
    <citation type="submission" date="2018-03" db="EMBL/GenBank/DDBJ databases">
        <title>Cross-interface Injection: A General Nanoliter Liquid Handling Method Applied to Single Cells Genome Amplification Automated Nanoliter Liquid Handling Applied to Single Cell Multiple Displacement Amplification.</title>
        <authorList>
            <person name="Yun J."/>
            <person name="Xu P."/>
            <person name="Xu J."/>
            <person name="Dai X."/>
            <person name="Wang Y."/>
            <person name="Zheng X."/>
            <person name="Cao C."/>
            <person name="Yi Q."/>
            <person name="Zhu Y."/>
            <person name="Wang L."/>
            <person name="Dong Z."/>
            <person name="Huang Y."/>
            <person name="Huang L."/>
            <person name="Du W."/>
        </authorList>
    </citation>
    <scope>NUCLEOTIDE SEQUENCE [LARGE SCALE GENOMIC DNA]</scope>
    <source>
        <strain evidence="4 5">Z-D1-2</strain>
    </source>
</reference>
<keyword evidence="1 2" id="KW-0732">Signal</keyword>
<dbReference type="InterPro" id="IPR028994">
    <property type="entry name" value="Integrin_alpha_N"/>
</dbReference>
<feature type="chain" id="PRO_5015488336" evidence="2">
    <location>
        <begin position="25"/>
        <end position="1120"/>
    </location>
</feature>